<gene>
    <name evidence="7" type="ORF">SAMN02744040_02233</name>
</gene>
<keyword evidence="5 6" id="KW-0472">Membrane</keyword>
<feature type="transmembrane region" description="Helical" evidence="6">
    <location>
        <begin position="125"/>
        <end position="143"/>
    </location>
</feature>
<dbReference type="Proteomes" id="UP000242520">
    <property type="component" value="Unassembled WGS sequence"/>
</dbReference>
<feature type="transmembrane region" description="Helical" evidence="6">
    <location>
        <begin position="389"/>
        <end position="410"/>
    </location>
</feature>
<dbReference type="RefSeq" id="WP_072726432.1">
    <property type="nucleotide sequence ID" value="NZ_FQXH01000037.1"/>
</dbReference>
<evidence type="ECO:0000256" key="2">
    <source>
        <dbReference type="ARBA" id="ARBA00022475"/>
    </source>
</evidence>
<keyword evidence="4 6" id="KW-1133">Transmembrane helix</keyword>
<dbReference type="PIRSF" id="PIRSF038958">
    <property type="entry name" value="PG_synth_SpoVB"/>
    <property type="match status" value="1"/>
</dbReference>
<evidence type="ECO:0000256" key="3">
    <source>
        <dbReference type="ARBA" id="ARBA00022692"/>
    </source>
</evidence>
<organism evidence="7 8">
    <name type="scientific">Tepidibacter thalassicus DSM 15285</name>
    <dbReference type="NCBI Taxonomy" id="1123350"/>
    <lineage>
        <taxon>Bacteria</taxon>
        <taxon>Bacillati</taxon>
        <taxon>Bacillota</taxon>
        <taxon>Clostridia</taxon>
        <taxon>Peptostreptococcales</taxon>
        <taxon>Peptostreptococcaceae</taxon>
        <taxon>Tepidibacter</taxon>
    </lineage>
</organism>
<dbReference type="EMBL" id="FQXH01000037">
    <property type="protein sequence ID" value="SHH51854.1"/>
    <property type="molecule type" value="Genomic_DNA"/>
</dbReference>
<dbReference type="InterPro" id="IPR002797">
    <property type="entry name" value="Polysacc_synth"/>
</dbReference>
<reference evidence="8" key="1">
    <citation type="submission" date="2016-11" db="EMBL/GenBank/DDBJ databases">
        <authorList>
            <person name="Varghese N."/>
            <person name="Submissions S."/>
        </authorList>
    </citation>
    <scope>NUCLEOTIDE SEQUENCE [LARGE SCALE GENOMIC DNA]</scope>
    <source>
        <strain evidence="8">DSM 15285</strain>
    </source>
</reference>
<feature type="transmembrane region" description="Helical" evidence="6">
    <location>
        <begin position="422"/>
        <end position="441"/>
    </location>
</feature>
<dbReference type="PANTHER" id="PTHR30250">
    <property type="entry name" value="PST FAMILY PREDICTED COLANIC ACID TRANSPORTER"/>
    <property type="match status" value="1"/>
</dbReference>
<feature type="transmembrane region" description="Helical" evidence="6">
    <location>
        <begin position="481"/>
        <end position="503"/>
    </location>
</feature>
<feature type="transmembrane region" description="Helical" evidence="6">
    <location>
        <begin position="358"/>
        <end position="377"/>
    </location>
</feature>
<dbReference type="STRING" id="1123350.SAMN02744040_02233"/>
<dbReference type="PANTHER" id="PTHR30250:SF21">
    <property type="entry name" value="LIPID II FLIPPASE MURJ"/>
    <property type="match status" value="1"/>
</dbReference>
<evidence type="ECO:0000256" key="4">
    <source>
        <dbReference type="ARBA" id="ARBA00022989"/>
    </source>
</evidence>
<feature type="transmembrane region" description="Helical" evidence="6">
    <location>
        <begin position="155"/>
        <end position="175"/>
    </location>
</feature>
<feature type="transmembrane region" description="Helical" evidence="6">
    <location>
        <begin position="280"/>
        <end position="307"/>
    </location>
</feature>
<sequence length="530" mass="57781">MKKNSFLKGAFILGIAGIIVKILGAFFRIPLGNIIGSEGMGYYQSAYPIYVLLLTISSAGFPAAISKLVSEKIALGDFRGAHRVFKVSFIALIVTGIVTFAVLFFGAEYIVNSIKNPKSYYSMRAISPALLFVPIMAAFRGYFQGRQEMTPTAVSQIIEQFFRVCLGIYLAFLLLPKGKEYASAGASFGASAGAVLGSLFMVFVYLKNRKNINTELKNSVSTNIESVKEIVNKLLLIAVPITIGSAIMPIMNMLDAAIVMRRLQYAGFTYEKANSLYGQLTGMAATLINLPQVLTMALAMSLVPVISNSFAVGNMQKAKKDIKSGVRVALLIGLPASFGLASLSTPIMQMLYPKESSSVGQILLFLSMGVIFLSLIQTLTGILQGMGKAYIPVINLFIGAIFKVIISYTLTALPEFNVKGAAIGTVSAYIIATMLNFYYINKNMNIKFEFKNFVLKPLISVIIMSICVILTYEALFINFGNNISCIVAILIGGAVYFVLLLITKSIREEEILMMPKGQKICKILKKIRLI</sequence>
<feature type="transmembrane region" description="Helical" evidence="6">
    <location>
        <begin position="453"/>
        <end position="475"/>
    </location>
</feature>
<feature type="transmembrane region" description="Helical" evidence="6">
    <location>
        <begin position="181"/>
        <end position="206"/>
    </location>
</feature>
<feature type="transmembrane region" description="Helical" evidence="6">
    <location>
        <begin position="234"/>
        <end position="260"/>
    </location>
</feature>
<feature type="transmembrane region" description="Helical" evidence="6">
    <location>
        <begin position="47"/>
        <end position="66"/>
    </location>
</feature>
<proteinExistence type="predicted"/>
<dbReference type="CDD" id="cd13124">
    <property type="entry name" value="MATE_SpoVB_like"/>
    <property type="match status" value="1"/>
</dbReference>
<dbReference type="Pfam" id="PF01943">
    <property type="entry name" value="Polysacc_synt"/>
    <property type="match status" value="1"/>
</dbReference>
<evidence type="ECO:0000313" key="7">
    <source>
        <dbReference type="EMBL" id="SHH51854.1"/>
    </source>
</evidence>
<keyword evidence="3 6" id="KW-0812">Transmembrane</keyword>
<keyword evidence="2" id="KW-1003">Cell membrane</keyword>
<evidence type="ECO:0000256" key="5">
    <source>
        <dbReference type="ARBA" id="ARBA00023136"/>
    </source>
</evidence>
<name>A0A1M5TMB0_9FIRM</name>
<dbReference type="InterPro" id="IPR050833">
    <property type="entry name" value="Poly_Biosynth_Transport"/>
</dbReference>
<accession>A0A1M5TMB0</accession>
<dbReference type="AlphaFoldDB" id="A0A1M5TMB0"/>
<evidence type="ECO:0000256" key="6">
    <source>
        <dbReference type="SAM" id="Phobius"/>
    </source>
</evidence>
<feature type="transmembrane region" description="Helical" evidence="6">
    <location>
        <begin position="328"/>
        <end position="352"/>
    </location>
</feature>
<dbReference type="OrthoDB" id="9775950at2"/>
<keyword evidence="8" id="KW-1185">Reference proteome</keyword>
<comment type="subcellular location">
    <subcellularLocation>
        <location evidence="1">Cell membrane</location>
        <topology evidence="1">Multi-pass membrane protein</topology>
    </subcellularLocation>
</comment>
<dbReference type="GO" id="GO:0005886">
    <property type="term" value="C:plasma membrane"/>
    <property type="evidence" value="ECO:0007669"/>
    <property type="project" value="UniProtKB-SubCell"/>
</dbReference>
<evidence type="ECO:0000256" key="1">
    <source>
        <dbReference type="ARBA" id="ARBA00004651"/>
    </source>
</evidence>
<protein>
    <submittedName>
        <fullName evidence="7">Stage V sporulation protein B</fullName>
    </submittedName>
</protein>
<evidence type="ECO:0000313" key="8">
    <source>
        <dbReference type="Proteomes" id="UP000242520"/>
    </source>
</evidence>
<feature type="transmembrane region" description="Helical" evidence="6">
    <location>
        <begin position="7"/>
        <end position="27"/>
    </location>
</feature>
<feature type="transmembrane region" description="Helical" evidence="6">
    <location>
        <begin position="87"/>
        <end position="105"/>
    </location>
</feature>
<dbReference type="InterPro" id="IPR024923">
    <property type="entry name" value="PG_synth_SpoVB"/>
</dbReference>